<dbReference type="EMBL" id="CAFBMG010000033">
    <property type="protein sequence ID" value="CAB4896688.1"/>
    <property type="molecule type" value="Genomic_DNA"/>
</dbReference>
<evidence type="ECO:0000256" key="2">
    <source>
        <dbReference type="ARBA" id="ARBA00022448"/>
    </source>
</evidence>
<evidence type="ECO:0000256" key="3">
    <source>
        <dbReference type="ARBA" id="ARBA00022741"/>
    </source>
</evidence>
<dbReference type="PROSITE" id="PS00211">
    <property type="entry name" value="ABC_TRANSPORTER_1"/>
    <property type="match status" value="1"/>
</dbReference>
<dbReference type="Gene3D" id="3.40.50.300">
    <property type="entry name" value="P-loop containing nucleotide triphosphate hydrolases"/>
    <property type="match status" value="1"/>
</dbReference>
<proteinExistence type="inferred from homology"/>
<accession>A0A6J7FRV4</accession>
<reference evidence="6" key="1">
    <citation type="submission" date="2020-05" db="EMBL/GenBank/DDBJ databases">
        <authorList>
            <person name="Chiriac C."/>
            <person name="Salcher M."/>
            <person name="Ghai R."/>
            <person name="Kavagutti S V."/>
        </authorList>
    </citation>
    <scope>NUCLEOTIDE SEQUENCE</scope>
</reference>
<dbReference type="PROSITE" id="PS50893">
    <property type="entry name" value="ABC_TRANSPORTER_2"/>
    <property type="match status" value="1"/>
</dbReference>
<evidence type="ECO:0000256" key="4">
    <source>
        <dbReference type="ARBA" id="ARBA00022840"/>
    </source>
</evidence>
<keyword evidence="2" id="KW-0813">Transport</keyword>
<dbReference type="GO" id="GO:0005524">
    <property type="term" value="F:ATP binding"/>
    <property type="evidence" value="ECO:0007669"/>
    <property type="project" value="UniProtKB-KW"/>
</dbReference>
<evidence type="ECO:0000313" key="6">
    <source>
        <dbReference type="EMBL" id="CAB4896688.1"/>
    </source>
</evidence>
<name>A0A6J7FRV4_9ZZZZ</name>
<dbReference type="AlphaFoldDB" id="A0A6J7FRV4"/>
<keyword evidence="3" id="KW-0547">Nucleotide-binding</keyword>
<evidence type="ECO:0000256" key="1">
    <source>
        <dbReference type="ARBA" id="ARBA00005417"/>
    </source>
</evidence>
<dbReference type="Pfam" id="PF00005">
    <property type="entry name" value="ABC_tran"/>
    <property type="match status" value="1"/>
</dbReference>
<evidence type="ECO:0000259" key="5">
    <source>
        <dbReference type="PROSITE" id="PS50893"/>
    </source>
</evidence>
<dbReference type="InterPro" id="IPR017871">
    <property type="entry name" value="ABC_transporter-like_CS"/>
</dbReference>
<dbReference type="PANTHER" id="PTHR42734:SF5">
    <property type="entry name" value="IRON TRANSPORT SYSTEM ATP-BINDING PROTEIN HI_0361-RELATED"/>
    <property type="match status" value="1"/>
</dbReference>
<dbReference type="InterPro" id="IPR027417">
    <property type="entry name" value="P-loop_NTPase"/>
</dbReference>
<dbReference type="SUPFAM" id="SSF52540">
    <property type="entry name" value="P-loop containing nucleoside triphosphate hydrolases"/>
    <property type="match status" value="1"/>
</dbReference>
<dbReference type="InterPro" id="IPR003593">
    <property type="entry name" value="AAA+_ATPase"/>
</dbReference>
<dbReference type="GO" id="GO:0016887">
    <property type="term" value="F:ATP hydrolysis activity"/>
    <property type="evidence" value="ECO:0007669"/>
    <property type="project" value="InterPro"/>
</dbReference>
<feature type="domain" description="ABC transporter" evidence="5">
    <location>
        <begin position="33"/>
        <end position="265"/>
    </location>
</feature>
<dbReference type="InterPro" id="IPR050153">
    <property type="entry name" value="Metal_Ion_Import_ABC"/>
</dbReference>
<sequence length="280" mass="29379">MAGRSACGALSCAKNNKVTDKSNPIGDSVTTAVSLRSVSVSLGGRTIWSEGTFDIPSGQIVAVIGPNGSGKTTMLQLLLGLIPPSAGTVTVFGETPERGNPRIGYVPQHYSEAVGQAVRCRDLVSLSVTGTRWGTRKNAADTAAVNAALEAVGAADYADSRMSVLSGGQQQRVAIAQALVGNPKLLLLDEPLANLDLRNQREIVDLLAELQQSRAVTILVVVHDMNPLLAHLGGSVYLLDGHAHYGSVGEVVDSDLLSHLYGTQIKVVRTAQGDLYTRSN</sequence>
<organism evidence="6">
    <name type="scientific">freshwater metagenome</name>
    <dbReference type="NCBI Taxonomy" id="449393"/>
    <lineage>
        <taxon>unclassified sequences</taxon>
        <taxon>metagenomes</taxon>
        <taxon>ecological metagenomes</taxon>
    </lineage>
</organism>
<keyword evidence="4" id="KW-0067">ATP-binding</keyword>
<protein>
    <submittedName>
        <fullName evidence="6">Unannotated protein</fullName>
    </submittedName>
</protein>
<comment type="similarity">
    <text evidence="1">Belongs to the ABC transporter superfamily.</text>
</comment>
<dbReference type="InterPro" id="IPR003439">
    <property type="entry name" value="ABC_transporter-like_ATP-bd"/>
</dbReference>
<gene>
    <name evidence="6" type="ORF">UFOPK3519_00620</name>
</gene>
<dbReference type="SMART" id="SM00382">
    <property type="entry name" value="AAA"/>
    <property type="match status" value="1"/>
</dbReference>
<dbReference type="PANTHER" id="PTHR42734">
    <property type="entry name" value="METAL TRANSPORT SYSTEM ATP-BINDING PROTEIN TM_0124-RELATED"/>
    <property type="match status" value="1"/>
</dbReference>